<dbReference type="Proteomes" id="UP000519126">
    <property type="component" value="Unassembled WGS sequence"/>
</dbReference>
<comment type="caution">
    <text evidence="1">The sequence shown here is derived from an EMBL/GenBank/DDBJ whole genome shotgun (WGS) entry which is preliminary data.</text>
</comment>
<dbReference type="AlphaFoldDB" id="A0A7X9U993"/>
<evidence type="ECO:0000313" key="1">
    <source>
        <dbReference type="EMBL" id="NMF49848.1"/>
    </source>
</evidence>
<protein>
    <submittedName>
        <fullName evidence="1">Uncharacterized protein</fullName>
    </submittedName>
</protein>
<accession>A0A7X9U993</accession>
<name>A0A7X9U993_9GAMM</name>
<reference evidence="1 2" key="1">
    <citation type="submission" date="2020-04" db="EMBL/GenBank/DDBJ databases">
        <title>Genome Sequencing and Assembley of Pseudoalteromonas artica.</title>
        <authorList>
            <person name="Akerly B."/>
            <person name="Cook G."/>
        </authorList>
    </citation>
    <scope>NUCLEOTIDE SEQUENCE [LARGE SCALE GENOMIC DNA]</scope>
    <source>
        <strain evidence="1 2">NEC-BIFX-0059</strain>
    </source>
</reference>
<dbReference type="RefSeq" id="WP_170072770.1">
    <property type="nucleotide sequence ID" value="NZ_JABBCX010000009.1"/>
</dbReference>
<gene>
    <name evidence="1" type="ORF">HHL01_16965</name>
</gene>
<dbReference type="EMBL" id="JABBCX010000009">
    <property type="protein sequence ID" value="NMF49848.1"/>
    <property type="molecule type" value="Genomic_DNA"/>
</dbReference>
<organism evidence="1 2">
    <name type="scientific">Pseudoalteromonas arctica</name>
    <dbReference type="NCBI Taxonomy" id="394751"/>
    <lineage>
        <taxon>Bacteria</taxon>
        <taxon>Pseudomonadati</taxon>
        <taxon>Pseudomonadota</taxon>
        <taxon>Gammaproteobacteria</taxon>
        <taxon>Alteromonadales</taxon>
        <taxon>Pseudoalteromonadaceae</taxon>
        <taxon>Pseudoalteromonas</taxon>
    </lineage>
</organism>
<proteinExistence type="predicted"/>
<sequence>MSKVIYKITPDVNHYRVIFPDDETLCESELWKPDTSTKESTLINFSAHYNNEKETPLGDFTAINLQGLAIRDHVANELAELFEDSGELLPFHVGDDNWYFYNITRKIEGILDVEMSTFMLPSLNIGLQKAVFKKEKLPKHSCIFKMPEDRFEGTYVFDSRINDRDVSLNLFCTLQAHGFTGLSFEEVARFE</sequence>
<evidence type="ECO:0000313" key="2">
    <source>
        <dbReference type="Proteomes" id="UP000519126"/>
    </source>
</evidence>